<dbReference type="EMBL" id="JAADJZ010000016">
    <property type="protein sequence ID" value="KAF2869404.1"/>
    <property type="molecule type" value="Genomic_DNA"/>
</dbReference>
<accession>A0A7C8MH81</accession>
<reference evidence="1 2" key="1">
    <citation type="submission" date="2020-01" db="EMBL/GenBank/DDBJ databases">
        <authorList>
            <consortium name="DOE Joint Genome Institute"/>
            <person name="Haridas S."/>
            <person name="Albert R."/>
            <person name="Binder M."/>
            <person name="Bloem J."/>
            <person name="Labutti K."/>
            <person name="Salamov A."/>
            <person name="Andreopoulos B."/>
            <person name="Baker S.E."/>
            <person name="Barry K."/>
            <person name="Bills G."/>
            <person name="Bluhm B.H."/>
            <person name="Cannon C."/>
            <person name="Castanera R."/>
            <person name="Culley D.E."/>
            <person name="Daum C."/>
            <person name="Ezra D."/>
            <person name="Gonzalez J.B."/>
            <person name="Henrissat B."/>
            <person name="Kuo A."/>
            <person name="Liang C."/>
            <person name="Lipzen A."/>
            <person name="Lutzoni F."/>
            <person name="Magnuson J."/>
            <person name="Mondo S."/>
            <person name="Nolan M."/>
            <person name="Ohm R."/>
            <person name="Pangilinan J."/>
            <person name="Park H.-J.H."/>
            <person name="Ramirez L."/>
            <person name="Alfaro M."/>
            <person name="Sun H."/>
            <person name="Tritt A."/>
            <person name="Yoshinaga Y."/>
            <person name="Zwiers L.-H.L."/>
            <person name="Turgeon B.G."/>
            <person name="Goodwin S.B."/>
            <person name="Spatafora J.W."/>
            <person name="Crous P.W."/>
            <person name="Grigoriev I.V."/>
        </authorList>
    </citation>
    <scope>NUCLEOTIDE SEQUENCE [LARGE SCALE GENOMIC DNA]</scope>
    <source>
        <strain evidence="1 2">CBS 611.86</strain>
    </source>
</reference>
<organism evidence="1 2">
    <name type="scientific">Massariosphaeria phaeospora</name>
    <dbReference type="NCBI Taxonomy" id="100035"/>
    <lineage>
        <taxon>Eukaryota</taxon>
        <taxon>Fungi</taxon>
        <taxon>Dikarya</taxon>
        <taxon>Ascomycota</taxon>
        <taxon>Pezizomycotina</taxon>
        <taxon>Dothideomycetes</taxon>
        <taxon>Pleosporomycetidae</taxon>
        <taxon>Pleosporales</taxon>
        <taxon>Pleosporales incertae sedis</taxon>
        <taxon>Massariosphaeria</taxon>
    </lineage>
</organism>
<dbReference type="Proteomes" id="UP000481861">
    <property type="component" value="Unassembled WGS sequence"/>
</dbReference>
<dbReference type="AlphaFoldDB" id="A0A7C8MH81"/>
<sequence>MQCSGLSEVGIYLVRAGFSLALALSSVLYVCRSPATASFNKPCCMYVRMISFSNSKGKYQRVASCTSPIWQEPGGLLSLLLSSPVVLEWNVFLGRGICMWTHKGWSCSCRRFIDMSSCSDRYIEHIFPAAILDSSFCVAGTCMDTSKLLHGKSVFTASSASDGTL</sequence>
<evidence type="ECO:0000313" key="2">
    <source>
        <dbReference type="Proteomes" id="UP000481861"/>
    </source>
</evidence>
<evidence type="ECO:0000313" key="1">
    <source>
        <dbReference type="EMBL" id="KAF2869404.1"/>
    </source>
</evidence>
<proteinExistence type="predicted"/>
<keyword evidence="2" id="KW-1185">Reference proteome</keyword>
<protein>
    <submittedName>
        <fullName evidence="1">Uncharacterized protein</fullName>
    </submittedName>
</protein>
<name>A0A7C8MH81_9PLEO</name>
<gene>
    <name evidence="1" type="ORF">BDV95DRAFT_98792</name>
</gene>
<comment type="caution">
    <text evidence="1">The sequence shown here is derived from an EMBL/GenBank/DDBJ whole genome shotgun (WGS) entry which is preliminary data.</text>
</comment>